<gene>
    <name evidence="15" type="ORF">MIND_01267400</name>
</gene>
<dbReference type="GO" id="GO:0005506">
    <property type="term" value="F:iron ion binding"/>
    <property type="evidence" value="ECO:0007669"/>
    <property type="project" value="InterPro"/>
</dbReference>
<evidence type="ECO:0008006" key="17">
    <source>
        <dbReference type="Google" id="ProtNLM"/>
    </source>
</evidence>
<evidence type="ECO:0000256" key="8">
    <source>
        <dbReference type="ARBA" id="ARBA00022989"/>
    </source>
</evidence>
<reference evidence="15" key="1">
    <citation type="submission" date="2020-05" db="EMBL/GenBank/DDBJ databases">
        <title>Mycena genomes resolve the evolution of fungal bioluminescence.</title>
        <authorList>
            <person name="Tsai I.J."/>
        </authorList>
    </citation>
    <scope>NUCLEOTIDE SEQUENCE</scope>
    <source>
        <strain evidence="15">171206Taipei</strain>
    </source>
</reference>
<keyword evidence="10 13" id="KW-0408">Iron</keyword>
<evidence type="ECO:0000256" key="5">
    <source>
        <dbReference type="ARBA" id="ARBA00022617"/>
    </source>
</evidence>
<feature type="binding site" description="axial binding residue" evidence="13">
    <location>
        <position position="497"/>
    </location>
    <ligand>
        <name>heme</name>
        <dbReference type="ChEBI" id="CHEBI:30413"/>
    </ligand>
    <ligandPart>
        <name>Fe</name>
        <dbReference type="ChEBI" id="CHEBI:18248"/>
    </ligandPart>
</feature>
<name>A0A8H6S3L8_9AGAR</name>
<evidence type="ECO:0000256" key="12">
    <source>
        <dbReference type="ARBA" id="ARBA00023136"/>
    </source>
</evidence>
<evidence type="ECO:0000256" key="4">
    <source>
        <dbReference type="ARBA" id="ARBA00010617"/>
    </source>
</evidence>
<keyword evidence="12 14" id="KW-0472">Membrane</keyword>
<comment type="cofactor">
    <cofactor evidence="1 13">
        <name>heme</name>
        <dbReference type="ChEBI" id="CHEBI:30413"/>
    </cofactor>
</comment>
<keyword evidence="9" id="KW-0560">Oxidoreductase</keyword>
<dbReference type="GeneID" id="59351669"/>
<dbReference type="InterPro" id="IPR001128">
    <property type="entry name" value="Cyt_P450"/>
</dbReference>
<dbReference type="OrthoDB" id="1470350at2759"/>
<accession>A0A8H6S3L8</accession>
<dbReference type="PANTHER" id="PTHR24305:SF166">
    <property type="entry name" value="CYTOCHROME P450 12A4, MITOCHONDRIAL-RELATED"/>
    <property type="match status" value="1"/>
</dbReference>
<evidence type="ECO:0000256" key="2">
    <source>
        <dbReference type="ARBA" id="ARBA00004370"/>
    </source>
</evidence>
<dbReference type="GO" id="GO:0016020">
    <property type="term" value="C:membrane"/>
    <property type="evidence" value="ECO:0007669"/>
    <property type="project" value="UniProtKB-SubCell"/>
</dbReference>
<dbReference type="RefSeq" id="XP_037214359.1">
    <property type="nucleotide sequence ID" value="XM_037369153.1"/>
</dbReference>
<dbReference type="PANTHER" id="PTHR24305">
    <property type="entry name" value="CYTOCHROME P450"/>
    <property type="match status" value="1"/>
</dbReference>
<dbReference type="GO" id="GO:0016705">
    <property type="term" value="F:oxidoreductase activity, acting on paired donors, with incorporation or reduction of molecular oxygen"/>
    <property type="evidence" value="ECO:0007669"/>
    <property type="project" value="InterPro"/>
</dbReference>
<dbReference type="InterPro" id="IPR036396">
    <property type="entry name" value="Cyt_P450_sf"/>
</dbReference>
<comment type="similarity">
    <text evidence="4">Belongs to the cytochrome P450 family.</text>
</comment>
<keyword evidence="6 14" id="KW-0812">Transmembrane</keyword>
<keyword evidence="16" id="KW-1185">Reference proteome</keyword>
<evidence type="ECO:0000256" key="7">
    <source>
        <dbReference type="ARBA" id="ARBA00022723"/>
    </source>
</evidence>
<comment type="pathway">
    <text evidence="3">Secondary metabolite biosynthesis; terpenoid biosynthesis.</text>
</comment>
<evidence type="ECO:0000256" key="3">
    <source>
        <dbReference type="ARBA" id="ARBA00004721"/>
    </source>
</evidence>
<comment type="caution">
    <text evidence="15">The sequence shown here is derived from an EMBL/GenBank/DDBJ whole genome shotgun (WGS) entry which is preliminary data.</text>
</comment>
<dbReference type="Gene3D" id="1.10.630.10">
    <property type="entry name" value="Cytochrome P450"/>
    <property type="match status" value="1"/>
</dbReference>
<dbReference type="CDD" id="cd11069">
    <property type="entry name" value="CYP_FUM15-like"/>
    <property type="match status" value="1"/>
</dbReference>
<dbReference type="AlphaFoldDB" id="A0A8H6S3L8"/>
<dbReference type="PRINTS" id="PR00465">
    <property type="entry name" value="EP450IV"/>
</dbReference>
<evidence type="ECO:0000313" key="16">
    <source>
        <dbReference type="Proteomes" id="UP000636479"/>
    </source>
</evidence>
<keyword evidence="8 14" id="KW-1133">Transmembrane helix</keyword>
<dbReference type="Proteomes" id="UP000636479">
    <property type="component" value="Unassembled WGS sequence"/>
</dbReference>
<dbReference type="PRINTS" id="PR00385">
    <property type="entry name" value="P450"/>
</dbReference>
<feature type="transmembrane region" description="Helical" evidence="14">
    <location>
        <begin position="18"/>
        <end position="39"/>
    </location>
</feature>
<sequence>MSAQLSVYVAWIGTATRIVLPIVATLSIYLVYHGALVLYSEITSPFRAMRGPPNGSLLMGNFKQMAEKYDIEDAWRRQYGRIFKLRTLFSVPLLHVQDVKAISHMLSNGNVYQKSPVSLENTKQVTGIGLLAVEGEDHKRHRRILNQAFGYPQIRLLTETFVEKAILLREVWLGLLSKSPAKEQGQVIDVYLWLRRMTLDVIGQAGFNYEFDALQIRSKKPNELNEAFTQLFHSPSSRWGIGYRLARSMVPILSLVPYPGLRTFNQVRATMFRVGSDILARSKGALGICVPDASRGAGSKVGLEGKRDLLSILLRANVDPDVPARQRLSDEEVISQIPTFLIAGHETTSTAVSWALYALAHHPKVQRTLREELLQMSAENPTMDELNALPYLDLVVREFMRFHSPVTSVQRMAMQDDLIPLASPYIDEKGNSHESLLVPKGQRIFIPLAAVNRDPEIWGDDANEFRPERWEHIPDAASAVPNVWANQLTFFAGTHNCIGFRFALVEIKALLFVLIRAFEFALDPTAGPTGGIVPTAGVLQRPRSTAKATDLESSLPLMVKPYSE</sequence>
<dbReference type="GO" id="GO:0020037">
    <property type="term" value="F:heme binding"/>
    <property type="evidence" value="ECO:0007669"/>
    <property type="project" value="InterPro"/>
</dbReference>
<dbReference type="EMBL" id="JACAZF010000013">
    <property type="protein sequence ID" value="KAF7291237.1"/>
    <property type="molecule type" value="Genomic_DNA"/>
</dbReference>
<evidence type="ECO:0000256" key="11">
    <source>
        <dbReference type="ARBA" id="ARBA00023033"/>
    </source>
</evidence>
<dbReference type="InterPro" id="IPR002403">
    <property type="entry name" value="Cyt_P450_E_grp-IV"/>
</dbReference>
<keyword evidence="11" id="KW-0503">Monooxygenase</keyword>
<evidence type="ECO:0000256" key="13">
    <source>
        <dbReference type="PIRSR" id="PIRSR602403-1"/>
    </source>
</evidence>
<comment type="subcellular location">
    <subcellularLocation>
        <location evidence="2">Membrane</location>
    </subcellularLocation>
</comment>
<evidence type="ECO:0000256" key="1">
    <source>
        <dbReference type="ARBA" id="ARBA00001971"/>
    </source>
</evidence>
<evidence type="ECO:0000256" key="6">
    <source>
        <dbReference type="ARBA" id="ARBA00022692"/>
    </source>
</evidence>
<keyword evidence="5 13" id="KW-0349">Heme</keyword>
<dbReference type="GO" id="GO:0004497">
    <property type="term" value="F:monooxygenase activity"/>
    <property type="evidence" value="ECO:0007669"/>
    <property type="project" value="UniProtKB-KW"/>
</dbReference>
<protein>
    <recommendedName>
        <fullName evidence="17">Cytochrome P450</fullName>
    </recommendedName>
</protein>
<keyword evidence="7 13" id="KW-0479">Metal-binding</keyword>
<dbReference type="InterPro" id="IPR050121">
    <property type="entry name" value="Cytochrome_P450_monoxygenase"/>
</dbReference>
<evidence type="ECO:0000256" key="10">
    <source>
        <dbReference type="ARBA" id="ARBA00023004"/>
    </source>
</evidence>
<dbReference type="SUPFAM" id="SSF48264">
    <property type="entry name" value="Cytochrome P450"/>
    <property type="match status" value="1"/>
</dbReference>
<evidence type="ECO:0000256" key="9">
    <source>
        <dbReference type="ARBA" id="ARBA00023002"/>
    </source>
</evidence>
<dbReference type="Pfam" id="PF00067">
    <property type="entry name" value="p450"/>
    <property type="match status" value="1"/>
</dbReference>
<evidence type="ECO:0000256" key="14">
    <source>
        <dbReference type="SAM" id="Phobius"/>
    </source>
</evidence>
<organism evidence="15 16">
    <name type="scientific">Mycena indigotica</name>
    <dbReference type="NCBI Taxonomy" id="2126181"/>
    <lineage>
        <taxon>Eukaryota</taxon>
        <taxon>Fungi</taxon>
        <taxon>Dikarya</taxon>
        <taxon>Basidiomycota</taxon>
        <taxon>Agaricomycotina</taxon>
        <taxon>Agaricomycetes</taxon>
        <taxon>Agaricomycetidae</taxon>
        <taxon>Agaricales</taxon>
        <taxon>Marasmiineae</taxon>
        <taxon>Mycenaceae</taxon>
        <taxon>Mycena</taxon>
    </lineage>
</organism>
<evidence type="ECO:0000313" key="15">
    <source>
        <dbReference type="EMBL" id="KAF7291237.1"/>
    </source>
</evidence>
<proteinExistence type="inferred from homology"/>